<dbReference type="GO" id="GO:0003924">
    <property type="term" value="F:GTPase activity"/>
    <property type="evidence" value="ECO:0007669"/>
    <property type="project" value="UniProtKB-UniRule"/>
</dbReference>
<gene>
    <name evidence="17" type="primary">flhF</name>
    <name evidence="17" type="ORF">CSB45_16195</name>
</gene>
<protein>
    <recommendedName>
        <fullName evidence="3 13">Flagellar biosynthesis protein FlhF</fullName>
    </recommendedName>
</protein>
<feature type="compositionally biased region" description="Basic and acidic residues" evidence="15">
    <location>
        <begin position="112"/>
        <end position="128"/>
    </location>
</feature>
<evidence type="ECO:0000256" key="4">
    <source>
        <dbReference type="ARBA" id="ARBA00022448"/>
    </source>
</evidence>
<evidence type="ECO:0000259" key="16">
    <source>
        <dbReference type="SMART" id="SM00962"/>
    </source>
</evidence>
<dbReference type="SUPFAM" id="SSF52540">
    <property type="entry name" value="P-loop containing nucleoside triphosphate hydrolases"/>
    <property type="match status" value="1"/>
</dbReference>
<keyword evidence="6" id="KW-0547">Nucleotide-binding</keyword>
<dbReference type="PANTHER" id="PTHR43134:SF3">
    <property type="entry name" value="FLAGELLAR BIOSYNTHESIS PROTEIN FLHF"/>
    <property type="match status" value="1"/>
</dbReference>
<organism evidence="17 18">
    <name type="scientific">candidate division KSB3 bacterium</name>
    <dbReference type="NCBI Taxonomy" id="2044937"/>
    <lineage>
        <taxon>Bacteria</taxon>
        <taxon>candidate division KSB3</taxon>
    </lineage>
</organism>
<evidence type="ECO:0000313" key="17">
    <source>
        <dbReference type="EMBL" id="PID55406.1"/>
    </source>
</evidence>
<dbReference type="AlphaFoldDB" id="A0A2G6DZZ1"/>
<evidence type="ECO:0000256" key="13">
    <source>
        <dbReference type="NCBIfam" id="TIGR03499"/>
    </source>
</evidence>
<keyword evidence="17" id="KW-0969">Cilium</keyword>
<dbReference type="GO" id="GO:0005047">
    <property type="term" value="F:signal recognition particle binding"/>
    <property type="evidence" value="ECO:0007669"/>
    <property type="project" value="TreeGrafter"/>
</dbReference>
<dbReference type="Gene3D" id="3.40.50.300">
    <property type="entry name" value="P-loop containing nucleotide triphosphate hydrolases"/>
    <property type="match status" value="1"/>
</dbReference>
<keyword evidence="17" id="KW-0282">Flagellum</keyword>
<keyword evidence="8" id="KW-0653">Protein transport</keyword>
<evidence type="ECO:0000313" key="18">
    <source>
        <dbReference type="Proteomes" id="UP000229740"/>
    </source>
</evidence>
<dbReference type="PANTHER" id="PTHR43134">
    <property type="entry name" value="SIGNAL RECOGNITION PARTICLE RECEPTOR SUBUNIT ALPHA"/>
    <property type="match status" value="1"/>
</dbReference>
<comment type="similarity">
    <text evidence="2">Belongs to the GTP-binding SRP family.</text>
</comment>
<dbReference type="CDD" id="cd17873">
    <property type="entry name" value="FlhF"/>
    <property type="match status" value="1"/>
</dbReference>
<evidence type="ECO:0000256" key="6">
    <source>
        <dbReference type="ARBA" id="ARBA00022741"/>
    </source>
</evidence>
<dbReference type="Proteomes" id="UP000229740">
    <property type="component" value="Unassembled WGS sequence"/>
</dbReference>
<evidence type="ECO:0000256" key="1">
    <source>
        <dbReference type="ARBA" id="ARBA00004413"/>
    </source>
</evidence>
<comment type="caution">
    <text evidence="17">The sequence shown here is derived from an EMBL/GenBank/DDBJ whole genome shotgun (WGS) entry which is preliminary data.</text>
</comment>
<dbReference type="GO" id="GO:0005525">
    <property type="term" value="F:GTP binding"/>
    <property type="evidence" value="ECO:0007669"/>
    <property type="project" value="UniProtKB-UniRule"/>
</dbReference>
<evidence type="ECO:0000256" key="14">
    <source>
        <dbReference type="SAM" id="Coils"/>
    </source>
</evidence>
<feature type="domain" description="SRP54-type proteins GTP-binding" evidence="16">
    <location>
        <begin position="249"/>
        <end position="354"/>
    </location>
</feature>
<dbReference type="GO" id="GO:0015031">
    <property type="term" value="P:protein transport"/>
    <property type="evidence" value="ECO:0007669"/>
    <property type="project" value="UniProtKB-KW"/>
</dbReference>
<accession>A0A2G6DZZ1</accession>
<keyword evidence="4" id="KW-0813">Transport</keyword>
<dbReference type="GO" id="GO:0005886">
    <property type="term" value="C:plasma membrane"/>
    <property type="evidence" value="ECO:0007669"/>
    <property type="project" value="UniProtKB-SubCell"/>
</dbReference>
<dbReference type="InterPro" id="IPR027417">
    <property type="entry name" value="P-loop_NTPase"/>
</dbReference>
<feature type="coiled-coil region" evidence="14">
    <location>
        <begin position="133"/>
        <end position="160"/>
    </location>
</feature>
<keyword evidence="14" id="KW-0175">Coiled coil</keyword>
<comment type="subcellular location">
    <subcellularLocation>
        <location evidence="1">Cell membrane</location>
        <topology evidence="1">Peripheral membrane protein</topology>
        <orientation evidence="1">Cytoplasmic side</orientation>
    </subcellularLocation>
</comment>
<keyword evidence="7" id="KW-1005">Bacterial flagellum biogenesis</keyword>
<reference evidence="17 18" key="1">
    <citation type="submission" date="2017-10" db="EMBL/GenBank/DDBJ databases">
        <title>Novel microbial diversity and functional potential in the marine mammal oral microbiome.</title>
        <authorList>
            <person name="Dudek N.K."/>
            <person name="Sun C.L."/>
            <person name="Burstein D."/>
            <person name="Kantor R.S."/>
            <person name="Aliaga Goltsman D.S."/>
            <person name="Bik E.M."/>
            <person name="Thomas B.C."/>
            <person name="Banfield J.F."/>
            <person name="Relman D.A."/>
        </authorList>
    </citation>
    <scope>NUCLEOTIDE SEQUENCE [LARGE SCALE GENOMIC DNA]</scope>
    <source>
        <strain evidence="17">DOLZORAL124_49_17</strain>
    </source>
</reference>
<evidence type="ECO:0000256" key="5">
    <source>
        <dbReference type="ARBA" id="ARBA00022475"/>
    </source>
</evidence>
<comment type="function">
    <text evidence="12">Necessary for flagellar biosynthesis. May be involved in translocation of the flagellum.</text>
</comment>
<evidence type="ECO:0000256" key="3">
    <source>
        <dbReference type="ARBA" id="ARBA00014919"/>
    </source>
</evidence>
<evidence type="ECO:0000256" key="2">
    <source>
        <dbReference type="ARBA" id="ARBA00008531"/>
    </source>
</evidence>
<evidence type="ECO:0000256" key="7">
    <source>
        <dbReference type="ARBA" id="ARBA00022795"/>
    </source>
</evidence>
<evidence type="ECO:0000256" key="11">
    <source>
        <dbReference type="ARBA" id="ARBA00023225"/>
    </source>
</evidence>
<dbReference type="InterPro" id="IPR047040">
    <property type="entry name" value="FlhF__GTPase_dom"/>
</dbReference>
<evidence type="ECO:0000256" key="12">
    <source>
        <dbReference type="ARBA" id="ARBA00025337"/>
    </source>
</evidence>
<dbReference type="EMBL" id="PDPS01000129">
    <property type="protein sequence ID" value="PID55406.1"/>
    <property type="molecule type" value="Genomic_DNA"/>
</dbReference>
<proteinExistence type="inferred from homology"/>
<dbReference type="GO" id="GO:0044781">
    <property type="term" value="P:bacterial-type flagellum organization"/>
    <property type="evidence" value="ECO:0007669"/>
    <property type="project" value="UniProtKB-UniRule"/>
</dbReference>
<dbReference type="InterPro" id="IPR020006">
    <property type="entry name" value="FlhF"/>
</dbReference>
<evidence type="ECO:0000256" key="10">
    <source>
        <dbReference type="ARBA" id="ARBA00023136"/>
    </source>
</evidence>
<dbReference type="GO" id="GO:0006614">
    <property type="term" value="P:SRP-dependent cotranslational protein targeting to membrane"/>
    <property type="evidence" value="ECO:0007669"/>
    <property type="project" value="UniProtKB-UniRule"/>
</dbReference>
<name>A0A2G6DZZ1_9BACT</name>
<dbReference type="SMART" id="SM00962">
    <property type="entry name" value="SRP54"/>
    <property type="match status" value="1"/>
</dbReference>
<evidence type="ECO:0000256" key="15">
    <source>
        <dbReference type="SAM" id="MobiDB-lite"/>
    </source>
</evidence>
<keyword evidence="17" id="KW-0966">Cell projection</keyword>
<sequence>MTSGLQKIRRELGPEALILSTKTVRGSGFGIKGKPMLEITAAIDDLPVVNRNTPHSVHMAGNSGYPATSPAVRSTTAGGGRFRQVVDDNIEDLLHTAATDDSVGKPFFSHTVEQKRQTRSSADKKSGEPEQPAAELYEEVRQLKKLINGLSSQLQETISRKTPQKPPQQITTVLQQKQKRTHSPKNPLLRQILERGIEPETARTLTNFLEANYNKEELLDPHDVAAKLVEITRNLIEVAPPQFDNGDKQQRIAFVGPTGVGKTTTLAKVCAHYLATKSKSVALITIDTYRIAAVEQLKIYGEIMGLPVDVVFTPEQMKAALHRHKDKELVLIDTAGRSPRDPYNIDELSSFLNA</sequence>
<dbReference type="NCBIfam" id="TIGR03499">
    <property type="entry name" value="FlhF"/>
    <property type="match status" value="1"/>
</dbReference>
<dbReference type="Pfam" id="PF00448">
    <property type="entry name" value="SRP54"/>
    <property type="match status" value="1"/>
</dbReference>
<evidence type="ECO:0000256" key="8">
    <source>
        <dbReference type="ARBA" id="ARBA00022927"/>
    </source>
</evidence>
<keyword evidence="9" id="KW-0342">GTP-binding</keyword>
<dbReference type="InterPro" id="IPR000897">
    <property type="entry name" value="SRP54_GTPase_dom"/>
</dbReference>
<feature type="region of interest" description="Disordered" evidence="15">
    <location>
        <begin position="105"/>
        <end position="133"/>
    </location>
</feature>
<keyword evidence="10" id="KW-0472">Membrane</keyword>
<evidence type="ECO:0000256" key="9">
    <source>
        <dbReference type="ARBA" id="ARBA00023134"/>
    </source>
</evidence>
<feature type="non-terminal residue" evidence="17">
    <location>
        <position position="354"/>
    </location>
</feature>
<keyword evidence="11" id="KW-1006">Bacterial flagellum protein export</keyword>
<keyword evidence="5" id="KW-1003">Cell membrane</keyword>